<dbReference type="RefSeq" id="WP_328985047.1">
    <property type="nucleotide sequence ID" value="NZ_CP121472.1"/>
</dbReference>
<feature type="chain" id="PRO_5046960105" description="Lipoprotein" evidence="1">
    <location>
        <begin position="20"/>
        <end position="175"/>
    </location>
</feature>
<evidence type="ECO:0000313" key="3">
    <source>
        <dbReference type="Proteomes" id="UP001432180"/>
    </source>
</evidence>
<evidence type="ECO:0000313" key="2">
    <source>
        <dbReference type="EMBL" id="WPL19296.1"/>
    </source>
</evidence>
<accession>A0ABZ0SE45</accession>
<name>A0ABZ0SE45_9GAMM</name>
<dbReference type="EMBL" id="CP121472">
    <property type="protein sequence ID" value="WPL19296.1"/>
    <property type="molecule type" value="Genomic_DNA"/>
</dbReference>
<keyword evidence="3" id="KW-1185">Reference proteome</keyword>
<keyword evidence="1" id="KW-0732">Signal</keyword>
<evidence type="ECO:0008006" key="4">
    <source>
        <dbReference type="Google" id="ProtNLM"/>
    </source>
</evidence>
<organism evidence="2 3">
    <name type="scientific">Thiorhodovibrio winogradskyi</name>
    <dbReference type="NCBI Taxonomy" id="77007"/>
    <lineage>
        <taxon>Bacteria</taxon>
        <taxon>Pseudomonadati</taxon>
        <taxon>Pseudomonadota</taxon>
        <taxon>Gammaproteobacteria</taxon>
        <taxon>Chromatiales</taxon>
        <taxon>Chromatiaceae</taxon>
        <taxon>Thiorhodovibrio</taxon>
    </lineage>
</organism>
<evidence type="ECO:0000256" key="1">
    <source>
        <dbReference type="SAM" id="SignalP"/>
    </source>
</evidence>
<protein>
    <recommendedName>
        <fullName evidence="4">Lipoprotein</fullName>
    </recommendedName>
</protein>
<proteinExistence type="predicted"/>
<dbReference type="Proteomes" id="UP001432180">
    <property type="component" value="Chromosome"/>
</dbReference>
<sequence>MKALTMTLGLAVAAMAGCAQSPQTIDYDLVTTNIKPYEYGEVLCHSVPMDVRHTCITRAMRHYRERVRIDGPPAEATQGPFAMVFSDGDFYAGRYTSDPFALAFTVRNASAQQCRGRYNAFFGDNMPIFKIHCDGGVSGQGNVILDLGGRNGLGKFKLEDGRDGRIAFGYAAVDL</sequence>
<feature type="signal peptide" evidence="1">
    <location>
        <begin position="1"/>
        <end position="19"/>
    </location>
</feature>
<reference evidence="2 3" key="1">
    <citation type="journal article" date="2023" name="Microorganisms">
        <title>Thiorhodovibrio frisius and Trv. litoralis spp. nov., Two Novel Members from a Clade of Fastidious Purple Sulfur Bacteria That Exhibit Unique Red-Shifted Light-Harvesting Capabilities.</title>
        <authorList>
            <person name="Methner A."/>
            <person name="Kuzyk S.B."/>
            <person name="Petersen J."/>
            <person name="Bauer S."/>
            <person name="Brinkmann H."/>
            <person name="Sichau K."/>
            <person name="Wanner G."/>
            <person name="Wolf J."/>
            <person name="Neumann-Schaal M."/>
            <person name="Henke P."/>
            <person name="Tank M."/>
            <person name="Sproer C."/>
            <person name="Bunk B."/>
            <person name="Overmann J."/>
        </authorList>
    </citation>
    <scope>NUCLEOTIDE SEQUENCE [LARGE SCALE GENOMIC DNA]</scope>
    <source>
        <strain evidence="2 3">DSM 6702</strain>
    </source>
</reference>
<dbReference type="PROSITE" id="PS51257">
    <property type="entry name" value="PROKAR_LIPOPROTEIN"/>
    <property type="match status" value="1"/>
</dbReference>
<gene>
    <name evidence="2" type="ORF">Thiowin_04413</name>
</gene>